<feature type="compositionally biased region" description="Low complexity" evidence="1">
    <location>
        <begin position="226"/>
        <end position="251"/>
    </location>
</feature>
<dbReference type="InterPro" id="IPR013253">
    <property type="entry name" value="Spc7_domain"/>
</dbReference>
<feature type="compositionally biased region" description="Acidic residues" evidence="1">
    <location>
        <begin position="339"/>
        <end position="349"/>
    </location>
</feature>
<feature type="compositionally biased region" description="Acidic residues" evidence="1">
    <location>
        <begin position="950"/>
        <end position="959"/>
    </location>
</feature>
<feature type="compositionally biased region" description="Polar residues" evidence="1">
    <location>
        <begin position="720"/>
        <end position="735"/>
    </location>
</feature>
<name>A0A3E2HGQ1_SCYLI</name>
<feature type="region of interest" description="Disordered" evidence="1">
    <location>
        <begin position="871"/>
        <end position="893"/>
    </location>
</feature>
<dbReference type="InterPro" id="IPR033338">
    <property type="entry name" value="Spc105/Spc7"/>
</dbReference>
<dbReference type="GO" id="GO:0034501">
    <property type="term" value="P:protein localization to kinetochore"/>
    <property type="evidence" value="ECO:0007669"/>
    <property type="project" value="TreeGrafter"/>
</dbReference>
<feature type="region of interest" description="Disordered" evidence="1">
    <location>
        <begin position="142"/>
        <end position="376"/>
    </location>
</feature>
<feature type="compositionally biased region" description="Low complexity" evidence="1">
    <location>
        <begin position="113"/>
        <end position="126"/>
    </location>
</feature>
<dbReference type="SMART" id="SM00787">
    <property type="entry name" value="Spc7"/>
    <property type="match status" value="1"/>
</dbReference>
<evidence type="ECO:0000259" key="2">
    <source>
        <dbReference type="SMART" id="SM00787"/>
    </source>
</evidence>
<dbReference type="Pfam" id="PF18210">
    <property type="entry name" value="Knl1_RWD_C"/>
    <property type="match status" value="1"/>
</dbReference>
<feature type="compositionally biased region" description="Basic and acidic residues" evidence="1">
    <location>
        <begin position="163"/>
        <end position="194"/>
    </location>
</feature>
<dbReference type="PANTHER" id="PTHR28260">
    <property type="entry name" value="SPINDLE POLE BODY COMPONENT SPC105"/>
    <property type="match status" value="1"/>
</dbReference>
<accession>A0A3E2HGQ1</accession>
<feature type="compositionally biased region" description="Polar residues" evidence="1">
    <location>
        <begin position="784"/>
        <end position="798"/>
    </location>
</feature>
<dbReference type="Pfam" id="PF08317">
    <property type="entry name" value="Spc7"/>
    <property type="match status" value="1"/>
</dbReference>
<dbReference type="Proteomes" id="UP000258309">
    <property type="component" value="Unassembled WGS sequence"/>
</dbReference>
<dbReference type="SMART" id="SM01315">
    <property type="entry name" value="Spc7_N"/>
    <property type="match status" value="1"/>
</dbReference>
<feature type="region of interest" description="Disordered" evidence="1">
    <location>
        <begin position="707"/>
        <end position="806"/>
    </location>
</feature>
<dbReference type="Pfam" id="PF15402">
    <property type="entry name" value="MELT_2"/>
    <property type="match status" value="6"/>
</dbReference>
<sequence length="1566" mass="171287">MSSKEDVTLPPSRPKSRKSLAHVPTSRKMDQENMTADLGALAASKSTAVAGKSARKSRSKSLGPGGVDALTNGTGNRRKSLVAPHPPPRSILKPTMPLLPEIPARKKSPKKPSPQSSSTGTTTQASDDLIDFNIGSIAAVSGANNLPNPFNVESNATVTETRVTLRTEEEQQAAAREREEKERKEQEEEMLTRREARRKSLANRRVSFAPEATLHTWDVVVEYQDSTTSSSANSTRRASSASGGSVTSPRSQAGALDSDPSEPPSTPPEHPDDDTTGPPPANQRDFHQKKRRRSSGIPPMNFNNPDDELLSSSPYSGSSAGDANEAIDDAEDGSSSNGDSDDDDDDDEGTMMSVDGGETTDMSMASIKSSSSTGSSARLDAALAEAAKHAGTHGIEFDEHGDIPDAEEEEIVASFTPWTKKDTTQNLESRNDQENVNPFPPTLKNNTVQAQDIEELDGEMTMEMTMEMTHAIGGILQNTQSDQSDDEMSMDVTRALGRIISGKPQDKKTSKRKSMPSTRRQSLRRRSSGEASSLSDEAMDLTMAIGGIKQVTPAEAPQDDEDMSMEFTSVVGGVLTQPNNTKSRRTSMGAKQQKPQAKRNRESLGSNAGDEAMEMTTAFGGIMNSIPEANTMELDETMGMDMTTAFGGILPPSLRNRNNNQGKKIMELETDLGSSPFLNVPANSPPKISAAAHAVAVASETGSPSLAAFRGKGLRRSADARNSSTRKSTSANSTPVKKPSTPQKQATPKPPQPTTPGKSSPSRNVVVRSASPKKLFKEEIKNITPAQKSSIGKTQSSAKRLFQKDRDTGVTTPSIILTPQKRVSSGIGIDKVGLGSPRVAELLDRRGSIGEHARPFVPSKPEDFTIGVQFADPNTIEEEIDKEHEEDAKREDRRKILEREVDIGQDDKDATLNLKEMIESLTPKKRPLRGRKSLHVGAAKGLLGKRPAELDEEDEDEDNDGIKRLKGHQGSPVKNVKLPGPPSKAETTGRLTRSTRKSLEQSLVDQTSTPTTGSPNKANITTPRSQGRFRDAEVNESAKKGVPFVERPPIEDAEVLEESIEDDRIQLQDFLNMTNIRFMELTTTKRRHTMAQKSNRLSKTRRSDTEVPSLEDCVATGAATIPMLELFQHACHELKNYISEGRNTVREIETETFEENPPLFREYMSASADVKVLMDSQLKNVKTHARLLSKGMWYEWRMTLLETLKEGLIKTAEGMMADEEQLLHQQHLLDSVLPNMLRQVETLEIQEADLQAAADELANCDQEELSGARQQLVKVDEDIAAKKAIIADLRKQVEARDLEISAATEKKQAYSDDIREAERIREECRGWSSNEINALKAKVDEIERKCGWTITGVSGTVTSMTYRKEIELVFDASAFLPSAANASSKQPSNSRIDLWYIAANRELNPLPLTAEKDFFLQGIRDHIRGLPQSQTHVKQLLHAVSSGWDKANMAADNIRLLNIICPTEIAKTSDSSIVVRSSLLIAALQTRVALKFDMASTNGQDGINVTVQPCATVVYGERFNEPVMKNFLIDRIGNCIERKGMETKIPWVSAVSELGDKLLARGRKAV</sequence>
<feature type="non-terminal residue" evidence="3">
    <location>
        <position position="1566"/>
    </location>
</feature>
<feature type="compositionally biased region" description="Polar residues" evidence="1">
    <location>
        <begin position="1000"/>
        <end position="1025"/>
    </location>
</feature>
<feature type="domain" description="Spc7 kinetochore protein" evidence="2">
    <location>
        <begin position="1051"/>
        <end position="1371"/>
    </location>
</feature>
<dbReference type="PANTHER" id="PTHR28260:SF1">
    <property type="entry name" value="SPINDLE POLE BODY COMPONENT SPC105"/>
    <property type="match status" value="1"/>
</dbReference>
<feature type="compositionally biased region" description="Basic and acidic residues" evidence="1">
    <location>
        <begin position="1028"/>
        <end position="1039"/>
    </location>
</feature>
<dbReference type="EMBL" id="NCSJ02000052">
    <property type="protein sequence ID" value="RFU32557.1"/>
    <property type="molecule type" value="Genomic_DNA"/>
</dbReference>
<feature type="compositionally biased region" description="Low complexity" evidence="1">
    <location>
        <begin position="737"/>
        <end position="747"/>
    </location>
</feature>
<dbReference type="GO" id="GO:0000776">
    <property type="term" value="C:kinetochore"/>
    <property type="evidence" value="ECO:0007669"/>
    <property type="project" value="TreeGrafter"/>
</dbReference>
<feature type="region of interest" description="Disordered" evidence="1">
    <location>
        <begin position="918"/>
        <end position="1039"/>
    </location>
</feature>
<feature type="region of interest" description="Disordered" evidence="1">
    <location>
        <begin position="497"/>
        <end position="536"/>
    </location>
</feature>
<dbReference type="GO" id="GO:1990758">
    <property type="term" value="P:mitotic sister chromatid biorientation"/>
    <property type="evidence" value="ECO:0007669"/>
    <property type="project" value="TreeGrafter"/>
</dbReference>
<feature type="compositionally biased region" description="Low complexity" evidence="1">
    <location>
        <begin position="363"/>
        <end position="376"/>
    </location>
</feature>
<feature type="region of interest" description="Disordered" evidence="1">
    <location>
        <begin position="575"/>
        <end position="605"/>
    </location>
</feature>
<feature type="compositionally biased region" description="Basic and acidic residues" evidence="1">
    <location>
        <begin position="419"/>
        <end position="433"/>
    </location>
</feature>
<comment type="caution">
    <text evidence="3">The sequence shown here is derived from an EMBL/GenBank/DDBJ whole genome shotgun (WGS) entry which is preliminary data.</text>
</comment>
<gene>
    <name evidence="3" type="ORF">B7463_g3757</name>
</gene>
<dbReference type="InterPro" id="IPR040850">
    <property type="entry name" value="Knl1_RWD_C"/>
</dbReference>
<feature type="region of interest" description="Disordered" evidence="1">
    <location>
        <begin position="1"/>
        <end position="127"/>
    </location>
</feature>
<evidence type="ECO:0000256" key="1">
    <source>
        <dbReference type="SAM" id="MobiDB-lite"/>
    </source>
</evidence>
<feature type="region of interest" description="Disordered" evidence="1">
    <location>
        <begin position="414"/>
        <end position="444"/>
    </location>
</feature>
<dbReference type="OMA" id="WRMKLQE"/>
<dbReference type="OrthoDB" id="5592879at2759"/>
<dbReference type="STRING" id="5539.A0A3E2HGQ1"/>
<feature type="compositionally biased region" description="Basic residues" evidence="1">
    <location>
        <begin position="923"/>
        <end position="934"/>
    </location>
</feature>
<feature type="compositionally biased region" description="Polar residues" evidence="1">
    <location>
        <begin position="142"/>
        <end position="156"/>
    </location>
</feature>
<evidence type="ECO:0000313" key="3">
    <source>
        <dbReference type="EMBL" id="RFU32557.1"/>
    </source>
</evidence>
<feature type="compositionally biased region" description="Basic and acidic residues" evidence="1">
    <location>
        <begin position="881"/>
        <end position="893"/>
    </location>
</feature>
<feature type="non-terminal residue" evidence="3">
    <location>
        <position position="1"/>
    </location>
</feature>
<organism evidence="3 4">
    <name type="scientific">Scytalidium lignicola</name>
    <name type="common">Hyphomycete</name>
    <dbReference type="NCBI Taxonomy" id="5539"/>
    <lineage>
        <taxon>Eukaryota</taxon>
        <taxon>Fungi</taxon>
        <taxon>Dikarya</taxon>
        <taxon>Ascomycota</taxon>
        <taxon>Pezizomycotina</taxon>
        <taxon>Leotiomycetes</taxon>
        <taxon>Leotiomycetes incertae sedis</taxon>
        <taxon>Scytalidium</taxon>
    </lineage>
</organism>
<protein>
    <recommendedName>
        <fullName evidence="2">Spc7 kinetochore protein domain-containing protein</fullName>
    </recommendedName>
</protein>
<reference evidence="3 4" key="1">
    <citation type="submission" date="2018-05" db="EMBL/GenBank/DDBJ databases">
        <title>Draft genome sequence of Scytalidium lignicola DSM 105466, a ubiquitous saprotrophic fungus.</title>
        <authorList>
            <person name="Buettner E."/>
            <person name="Gebauer A.M."/>
            <person name="Hofrichter M."/>
            <person name="Liers C."/>
            <person name="Kellner H."/>
        </authorList>
    </citation>
    <scope>NUCLEOTIDE SEQUENCE [LARGE SCALE GENOMIC DNA]</scope>
    <source>
        <strain evidence="3 4">DSM 105466</strain>
    </source>
</reference>
<evidence type="ECO:0000313" key="4">
    <source>
        <dbReference type="Proteomes" id="UP000258309"/>
    </source>
</evidence>
<proteinExistence type="predicted"/>
<dbReference type="GO" id="GO:0007094">
    <property type="term" value="P:mitotic spindle assembly checkpoint signaling"/>
    <property type="evidence" value="ECO:0007669"/>
    <property type="project" value="TreeGrafter"/>
</dbReference>
<keyword evidence="4" id="KW-1185">Reference proteome</keyword>